<comment type="function">
    <text evidence="9">Part of TspanC8 subgroup, composed of 6 members that interact with the transmembrane metalloprotease ADAM10. This interaction is required for ADAM10 exit from the endoplasmic reticulum and for enzymatic maturation and trafficking to the cell surface as well as substrate specificity. Different TspanC8/ADAM10 complexes have distinct substrates.</text>
</comment>
<dbReference type="GO" id="GO:0019899">
    <property type="term" value="F:enzyme binding"/>
    <property type="evidence" value="ECO:0007669"/>
    <property type="project" value="UniProtKB-ARBA"/>
</dbReference>
<dbReference type="PANTHER" id="PTHR19282:SF550">
    <property type="entry name" value="TETRASPANIN-10"/>
    <property type="match status" value="1"/>
</dbReference>
<dbReference type="SUPFAM" id="SSF48652">
    <property type="entry name" value="Tetraspanin"/>
    <property type="match status" value="1"/>
</dbReference>
<keyword evidence="16" id="KW-1185">Reference proteome</keyword>
<feature type="compositionally biased region" description="Basic and acidic residues" evidence="13">
    <location>
        <begin position="7"/>
        <end position="19"/>
    </location>
</feature>
<feature type="region of interest" description="Disordered" evidence="13">
    <location>
        <begin position="1"/>
        <end position="53"/>
    </location>
</feature>
<dbReference type="Proteomes" id="UP000261540">
    <property type="component" value="Unplaced"/>
</dbReference>
<dbReference type="AlphaFoldDB" id="A0A3B3SH79"/>
<name>A0A3B3SH79_9TELE</name>
<proteinExistence type="inferred from homology"/>
<comment type="similarity">
    <text evidence="2">Belongs to the tetraspanin (TM4SF) family.</text>
</comment>
<feature type="transmembrane region" description="Helical" evidence="14">
    <location>
        <begin position="115"/>
        <end position="137"/>
    </location>
</feature>
<keyword evidence="3" id="KW-1003">Cell membrane</keyword>
<dbReference type="FunFam" id="1.10.1450.10:FF:000033">
    <property type="entry name" value="Tetraspanin"/>
    <property type="match status" value="1"/>
</dbReference>
<protein>
    <recommendedName>
        <fullName evidence="11">Tetraspanin-10</fullName>
    </recommendedName>
    <alternativeName>
        <fullName evidence="12">Oculospanin</fullName>
    </alternativeName>
</protein>
<dbReference type="InterPro" id="IPR008952">
    <property type="entry name" value="Tetraspanin_EC2_sf"/>
</dbReference>
<evidence type="ECO:0000256" key="5">
    <source>
        <dbReference type="ARBA" id="ARBA00022989"/>
    </source>
</evidence>
<evidence type="ECO:0000256" key="1">
    <source>
        <dbReference type="ARBA" id="ARBA00004651"/>
    </source>
</evidence>
<dbReference type="Pfam" id="PF00335">
    <property type="entry name" value="Tetraspanin"/>
    <property type="match status" value="1"/>
</dbReference>
<evidence type="ECO:0000256" key="6">
    <source>
        <dbReference type="ARBA" id="ARBA00023136"/>
    </source>
</evidence>
<comment type="subcellular location">
    <subcellularLocation>
        <location evidence="1">Cell membrane</location>
        <topology evidence="1">Multi-pass membrane protein</topology>
    </subcellularLocation>
</comment>
<evidence type="ECO:0000256" key="8">
    <source>
        <dbReference type="ARBA" id="ARBA00023180"/>
    </source>
</evidence>
<keyword evidence="5 14" id="KW-1133">Transmembrane helix</keyword>
<organism evidence="15 16">
    <name type="scientific">Paramormyrops kingsleyae</name>
    <dbReference type="NCBI Taxonomy" id="1676925"/>
    <lineage>
        <taxon>Eukaryota</taxon>
        <taxon>Metazoa</taxon>
        <taxon>Chordata</taxon>
        <taxon>Craniata</taxon>
        <taxon>Vertebrata</taxon>
        <taxon>Euteleostomi</taxon>
        <taxon>Actinopterygii</taxon>
        <taxon>Neopterygii</taxon>
        <taxon>Teleostei</taxon>
        <taxon>Osteoglossocephala</taxon>
        <taxon>Osteoglossomorpha</taxon>
        <taxon>Osteoglossiformes</taxon>
        <taxon>Mormyridae</taxon>
        <taxon>Paramormyrops</taxon>
    </lineage>
</organism>
<evidence type="ECO:0000256" key="7">
    <source>
        <dbReference type="ARBA" id="ARBA00023157"/>
    </source>
</evidence>
<evidence type="ECO:0000313" key="16">
    <source>
        <dbReference type="Proteomes" id="UP000261540"/>
    </source>
</evidence>
<sequence length="325" mass="34704">MLTLTGDPRRSATLGDRDLGTAAVSESEDSQKALDGKPSPADKGGRSSGFSEIRKGLPSQTTFSLSAFVLKYLLFLSNLVFCVLGLVTLALGMWGLVDKESFAQERIGHIGTDPMLLFVCLGLALFLLCLSGCLGSLRENVCLLRAFSAGLLAMLSSQVLAAIVAYSLQGQIEGSLRAGMLTAMARYQDDLDLRFIVDEIQTGLQCCGADSYQDWEVNIYYNCSAPGAQACGVPASCCVDPLENGTVGNSQCGFGARHLDEFSVHSVVFLGGCLGAVARWVERHSGAMWTVAIISLGIQVLVLFASGRLLEDIRRNKVAWQRGSA</sequence>
<keyword evidence="4 14" id="KW-0812">Transmembrane</keyword>
<reference evidence="15" key="1">
    <citation type="submission" date="2025-08" db="UniProtKB">
        <authorList>
            <consortium name="Ensembl"/>
        </authorList>
    </citation>
    <scope>IDENTIFICATION</scope>
</reference>
<evidence type="ECO:0000256" key="12">
    <source>
        <dbReference type="ARBA" id="ARBA00083961"/>
    </source>
</evidence>
<accession>A0A3B3SH79</accession>
<dbReference type="STRING" id="1676925.ENSPKIP00000029733"/>
<keyword evidence="6 14" id="KW-0472">Membrane</keyword>
<keyword evidence="7" id="KW-1015">Disulfide bond</keyword>
<dbReference type="PANTHER" id="PTHR19282">
    <property type="entry name" value="TETRASPANIN"/>
    <property type="match status" value="1"/>
</dbReference>
<feature type="transmembrane region" description="Helical" evidence="14">
    <location>
        <begin position="72"/>
        <end position="94"/>
    </location>
</feature>
<evidence type="ECO:0000256" key="4">
    <source>
        <dbReference type="ARBA" id="ARBA00022692"/>
    </source>
</evidence>
<evidence type="ECO:0000313" key="15">
    <source>
        <dbReference type="Ensembl" id="ENSPKIP00000029733.1"/>
    </source>
</evidence>
<evidence type="ECO:0000256" key="10">
    <source>
        <dbReference type="ARBA" id="ARBA00065402"/>
    </source>
</evidence>
<comment type="subunit">
    <text evidence="10">Interacts with ADAM10.</text>
</comment>
<evidence type="ECO:0000256" key="14">
    <source>
        <dbReference type="SAM" id="Phobius"/>
    </source>
</evidence>
<reference evidence="15" key="2">
    <citation type="submission" date="2025-09" db="UniProtKB">
        <authorList>
            <consortium name="Ensembl"/>
        </authorList>
    </citation>
    <scope>IDENTIFICATION</scope>
</reference>
<dbReference type="PRINTS" id="PR00259">
    <property type="entry name" value="TMFOUR"/>
</dbReference>
<dbReference type="GO" id="GO:0005886">
    <property type="term" value="C:plasma membrane"/>
    <property type="evidence" value="ECO:0007669"/>
    <property type="project" value="UniProtKB-SubCell"/>
</dbReference>
<keyword evidence="8" id="KW-0325">Glycoprotein</keyword>
<evidence type="ECO:0000256" key="2">
    <source>
        <dbReference type="ARBA" id="ARBA00006840"/>
    </source>
</evidence>
<evidence type="ECO:0000256" key="9">
    <source>
        <dbReference type="ARBA" id="ARBA00056995"/>
    </source>
</evidence>
<evidence type="ECO:0000256" key="13">
    <source>
        <dbReference type="SAM" id="MobiDB-lite"/>
    </source>
</evidence>
<dbReference type="Ensembl" id="ENSPKIT00000010533.1">
    <property type="protein sequence ID" value="ENSPKIP00000029733.1"/>
    <property type="gene ID" value="ENSPKIG00000010865.1"/>
</dbReference>
<dbReference type="CDD" id="cd03167">
    <property type="entry name" value="oculospanin_like_LEL"/>
    <property type="match status" value="1"/>
</dbReference>
<evidence type="ECO:0000256" key="11">
    <source>
        <dbReference type="ARBA" id="ARBA00073330"/>
    </source>
</evidence>
<dbReference type="GeneTree" id="ENSGT00940000160874"/>
<feature type="transmembrane region" description="Helical" evidence="14">
    <location>
        <begin position="287"/>
        <end position="307"/>
    </location>
</feature>
<dbReference type="InterPro" id="IPR018499">
    <property type="entry name" value="Tetraspanin/Peripherin"/>
</dbReference>
<dbReference type="Gene3D" id="1.10.1450.10">
    <property type="entry name" value="Tetraspanin"/>
    <property type="match status" value="1"/>
</dbReference>
<feature type="transmembrane region" description="Helical" evidence="14">
    <location>
        <begin position="143"/>
        <end position="168"/>
    </location>
</feature>
<evidence type="ECO:0000256" key="3">
    <source>
        <dbReference type="ARBA" id="ARBA00022475"/>
    </source>
</evidence>